<name>A0A7D9JNQ0_PARCT</name>
<feature type="non-terminal residue" evidence="1">
    <location>
        <position position="1"/>
    </location>
</feature>
<accession>A0A7D9JNQ0</accession>
<dbReference type="Proteomes" id="UP001152795">
    <property type="component" value="Unassembled WGS sequence"/>
</dbReference>
<dbReference type="PANTHER" id="PTHR37984">
    <property type="entry name" value="PROTEIN CBG26694"/>
    <property type="match status" value="1"/>
</dbReference>
<sequence>VLVENDHKPLEIILKKSLDDAPLRLRLQRMLLRLQKYDFTYKHKPGKDLVVADTLSRAPHLTTDPELEKEIYCYVHMAMINLPATDDMMARFRMVTEEDE</sequence>
<dbReference type="InterPro" id="IPR050951">
    <property type="entry name" value="Retrovirus_Pol_polyprotein"/>
</dbReference>
<organism evidence="1 2">
    <name type="scientific">Paramuricea clavata</name>
    <name type="common">Red gorgonian</name>
    <name type="synonym">Violescent sea-whip</name>
    <dbReference type="NCBI Taxonomy" id="317549"/>
    <lineage>
        <taxon>Eukaryota</taxon>
        <taxon>Metazoa</taxon>
        <taxon>Cnidaria</taxon>
        <taxon>Anthozoa</taxon>
        <taxon>Octocorallia</taxon>
        <taxon>Malacalcyonacea</taxon>
        <taxon>Plexauridae</taxon>
        <taxon>Paramuricea</taxon>
    </lineage>
</organism>
<dbReference type="PANTHER" id="PTHR37984:SF7">
    <property type="entry name" value="INTEGRASE CATALYTIC DOMAIN-CONTAINING PROTEIN"/>
    <property type="match status" value="1"/>
</dbReference>
<protein>
    <submittedName>
        <fullName evidence="1">Uncharacterized protein</fullName>
    </submittedName>
</protein>
<dbReference type="OrthoDB" id="2286242at2759"/>
<reference evidence="1" key="1">
    <citation type="submission" date="2020-04" db="EMBL/GenBank/DDBJ databases">
        <authorList>
            <person name="Alioto T."/>
            <person name="Alioto T."/>
            <person name="Gomez Garrido J."/>
        </authorList>
    </citation>
    <scope>NUCLEOTIDE SEQUENCE</scope>
    <source>
        <strain evidence="1">A484AB</strain>
    </source>
</reference>
<gene>
    <name evidence="1" type="ORF">PACLA_8A078917</name>
</gene>
<dbReference type="EMBL" id="CACRXK020018875">
    <property type="protein sequence ID" value="CAB4033005.1"/>
    <property type="molecule type" value="Genomic_DNA"/>
</dbReference>
<evidence type="ECO:0000313" key="1">
    <source>
        <dbReference type="EMBL" id="CAB4033005.1"/>
    </source>
</evidence>
<comment type="caution">
    <text evidence="1">The sequence shown here is derived from an EMBL/GenBank/DDBJ whole genome shotgun (WGS) entry which is preliminary data.</text>
</comment>
<dbReference type="AlphaFoldDB" id="A0A7D9JNQ0"/>
<evidence type="ECO:0000313" key="2">
    <source>
        <dbReference type="Proteomes" id="UP001152795"/>
    </source>
</evidence>
<proteinExistence type="predicted"/>
<keyword evidence="2" id="KW-1185">Reference proteome</keyword>